<feature type="region of interest" description="Disordered" evidence="1">
    <location>
        <begin position="67"/>
        <end position="92"/>
    </location>
</feature>
<dbReference type="EMBL" id="BPLR01001917">
    <property type="protein sequence ID" value="GIX68028.1"/>
    <property type="molecule type" value="Genomic_DNA"/>
</dbReference>
<comment type="caution">
    <text evidence="2">The sequence shown here is derived from an EMBL/GenBank/DDBJ whole genome shotgun (WGS) entry which is preliminary data.</text>
</comment>
<organism evidence="2 3">
    <name type="scientific">Caerostris extrusa</name>
    <name type="common">Bark spider</name>
    <name type="synonym">Caerostris bankana</name>
    <dbReference type="NCBI Taxonomy" id="172846"/>
    <lineage>
        <taxon>Eukaryota</taxon>
        <taxon>Metazoa</taxon>
        <taxon>Ecdysozoa</taxon>
        <taxon>Arthropoda</taxon>
        <taxon>Chelicerata</taxon>
        <taxon>Arachnida</taxon>
        <taxon>Araneae</taxon>
        <taxon>Araneomorphae</taxon>
        <taxon>Entelegynae</taxon>
        <taxon>Araneoidea</taxon>
        <taxon>Araneidae</taxon>
        <taxon>Caerostris</taxon>
    </lineage>
</organism>
<feature type="region of interest" description="Disordered" evidence="1">
    <location>
        <begin position="26"/>
        <end position="46"/>
    </location>
</feature>
<keyword evidence="3" id="KW-1185">Reference proteome</keyword>
<feature type="compositionally biased region" description="Basic and acidic residues" evidence="1">
    <location>
        <begin position="28"/>
        <end position="46"/>
    </location>
</feature>
<protein>
    <submittedName>
        <fullName evidence="2">Uncharacterized protein</fullName>
    </submittedName>
</protein>
<evidence type="ECO:0000256" key="1">
    <source>
        <dbReference type="SAM" id="MobiDB-lite"/>
    </source>
</evidence>
<evidence type="ECO:0000313" key="2">
    <source>
        <dbReference type="EMBL" id="GIX68028.1"/>
    </source>
</evidence>
<gene>
    <name evidence="2" type="ORF">CEXT_195081</name>
</gene>
<proteinExistence type="predicted"/>
<dbReference type="Proteomes" id="UP001054945">
    <property type="component" value="Unassembled WGS sequence"/>
</dbReference>
<dbReference type="AlphaFoldDB" id="A0AAV4M824"/>
<sequence length="193" mass="21136">MTNSLKLVLEFGYPLSLSTLLPFTGKETQSKRTTNTEEKKRNRERERQRKRFTYFFAKRADSNPDFFPRKPLSSIVPSGDRTEGGGKGKNTVSKSQRDRACVVLVEIYFRGVLTAVAWADSAEEKGNEVFGGGGGGKVGRTEAFVNHKFATHSEEVCCGPKMKPGLPALEAHLAATLYCSPTPTPCSLSLSPS</sequence>
<name>A0AAV4M824_CAEEX</name>
<accession>A0AAV4M824</accession>
<reference evidence="2 3" key="1">
    <citation type="submission" date="2021-06" db="EMBL/GenBank/DDBJ databases">
        <title>Caerostris extrusa draft genome.</title>
        <authorList>
            <person name="Kono N."/>
            <person name="Arakawa K."/>
        </authorList>
    </citation>
    <scope>NUCLEOTIDE SEQUENCE [LARGE SCALE GENOMIC DNA]</scope>
</reference>
<evidence type="ECO:0000313" key="3">
    <source>
        <dbReference type="Proteomes" id="UP001054945"/>
    </source>
</evidence>